<evidence type="ECO:0000313" key="2">
    <source>
        <dbReference type="EMBL" id="SPN99837.1"/>
    </source>
</evidence>
<protein>
    <submittedName>
        <fullName evidence="2">Uncharacterized protein</fullName>
    </submittedName>
</protein>
<dbReference type="EMBL" id="ONZQ02000003">
    <property type="protein sequence ID" value="SPN99837.1"/>
    <property type="molecule type" value="Genomic_DNA"/>
</dbReference>
<feature type="compositionally biased region" description="Basic and acidic residues" evidence="1">
    <location>
        <begin position="22"/>
        <end position="38"/>
    </location>
</feature>
<dbReference type="Proteomes" id="UP001187682">
    <property type="component" value="Unassembled WGS sequence"/>
</dbReference>
<gene>
    <name evidence="2" type="ORF">DNG_02689</name>
</gene>
<name>A0AAE8MV11_9PEZI</name>
<comment type="caution">
    <text evidence="2">The sequence shown here is derived from an EMBL/GenBank/DDBJ whole genome shotgun (WGS) entry which is preliminary data.</text>
</comment>
<accession>A0AAE8MV11</accession>
<proteinExistence type="predicted"/>
<organism evidence="2 3">
    <name type="scientific">Cephalotrichum gorgonifer</name>
    <dbReference type="NCBI Taxonomy" id="2041049"/>
    <lineage>
        <taxon>Eukaryota</taxon>
        <taxon>Fungi</taxon>
        <taxon>Dikarya</taxon>
        <taxon>Ascomycota</taxon>
        <taxon>Pezizomycotina</taxon>
        <taxon>Sordariomycetes</taxon>
        <taxon>Hypocreomycetidae</taxon>
        <taxon>Microascales</taxon>
        <taxon>Microascaceae</taxon>
        <taxon>Cephalotrichum</taxon>
    </lineage>
</organism>
<dbReference type="AlphaFoldDB" id="A0AAE8MV11"/>
<evidence type="ECO:0000313" key="3">
    <source>
        <dbReference type="Proteomes" id="UP001187682"/>
    </source>
</evidence>
<reference evidence="2" key="1">
    <citation type="submission" date="2018-03" db="EMBL/GenBank/DDBJ databases">
        <authorList>
            <person name="Guldener U."/>
        </authorList>
    </citation>
    <scope>NUCLEOTIDE SEQUENCE</scope>
</reference>
<feature type="region of interest" description="Disordered" evidence="1">
    <location>
        <begin position="1"/>
        <end position="47"/>
    </location>
</feature>
<evidence type="ECO:0000256" key="1">
    <source>
        <dbReference type="SAM" id="MobiDB-lite"/>
    </source>
</evidence>
<keyword evidence="3" id="KW-1185">Reference proteome</keyword>
<sequence>MSADRAPATPAPIGAPPEESNEAIHDGKPEPTNSKDMETTDEFSSNV</sequence>